<evidence type="ECO:0000313" key="3">
    <source>
        <dbReference type="EMBL" id="MBZ5712716.1"/>
    </source>
</evidence>
<evidence type="ECO:0000256" key="1">
    <source>
        <dbReference type="SAM" id="MobiDB-lite"/>
    </source>
</evidence>
<organism evidence="3 4">
    <name type="scientific">Nannocystis pusilla</name>
    <dbReference type="NCBI Taxonomy" id="889268"/>
    <lineage>
        <taxon>Bacteria</taxon>
        <taxon>Pseudomonadati</taxon>
        <taxon>Myxococcota</taxon>
        <taxon>Polyangia</taxon>
        <taxon>Nannocystales</taxon>
        <taxon>Nannocystaceae</taxon>
        <taxon>Nannocystis</taxon>
    </lineage>
</organism>
<reference evidence="3" key="1">
    <citation type="submission" date="2021-08" db="EMBL/GenBank/DDBJ databases">
        <authorList>
            <person name="Stevens D.C."/>
        </authorList>
    </citation>
    <scope>NUCLEOTIDE SEQUENCE</scope>
    <source>
        <strain evidence="3">DSM 53165</strain>
    </source>
</reference>
<comment type="caution">
    <text evidence="3">The sequence shown here is derived from an EMBL/GenBank/DDBJ whole genome shotgun (WGS) entry which is preliminary data.</text>
</comment>
<keyword evidence="2" id="KW-1133">Transmembrane helix</keyword>
<sequence length="362" mass="39155">MDSMRRFVGRSDGPDGESREDTLQGPPVSDDFRISRSELRSTRFLTAVTAVTAVVLAMVMVFGFQLMRHVLGAEPRGGGGDECEEGEADACDEGSVCIAGRCVAGQRPTRCQLGDPCASDCTPSPSLRCDPETAVYVPVKRPEPAICDEAQVSRFLTEIGRKCGSLSGCKAEDLKSLAIDDNEFLQLMVMFPDTVAIHFPAGKPAIAVNAPAWPNAAEAEYYVESLLPLVPQLQKASAVLVVALASRGGKKADAYSLERAKVVVERLIVAATDRAGLSPAERDSLDPKIKLLALGDRKQLSPTFYGDQVLTRSIAWDRSNQDMIRSLIEQGDGISARWKSWLKQTINQTVFVVPIPCRLGAK</sequence>
<evidence type="ECO:0000256" key="2">
    <source>
        <dbReference type="SAM" id="Phobius"/>
    </source>
</evidence>
<accession>A0ABS7TX05</accession>
<name>A0ABS7TX05_9BACT</name>
<evidence type="ECO:0000313" key="4">
    <source>
        <dbReference type="Proteomes" id="UP001139031"/>
    </source>
</evidence>
<gene>
    <name evidence="3" type="ORF">K7C98_26030</name>
</gene>
<dbReference type="RefSeq" id="WP_224194471.1">
    <property type="nucleotide sequence ID" value="NZ_JAIRAU010000035.1"/>
</dbReference>
<protein>
    <submittedName>
        <fullName evidence="3">Uncharacterized protein</fullName>
    </submittedName>
</protein>
<proteinExistence type="predicted"/>
<keyword evidence="2" id="KW-0472">Membrane</keyword>
<dbReference type="Proteomes" id="UP001139031">
    <property type="component" value="Unassembled WGS sequence"/>
</dbReference>
<feature type="region of interest" description="Disordered" evidence="1">
    <location>
        <begin position="1"/>
        <end position="31"/>
    </location>
</feature>
<keyword evidence="2" id="KW-0812">Transmembrane</keyword>
<dbReference type="EMBL" id="JAIRAU010000035">
    <property type="protein sequence ID" value="MBZ5712716.1"/>
    <property type="molecule type" value="Genomic_DNA"/>
</dbReference>
<feature type="compositionally biased region" description="Basic and acidic residues" evidence="1">
    <location>
        <begin position="12"/>
        <end position="22"/>
    </location>
</feature>
<feature type="transmembrane region" description="Helical" evidence="2">
    <location>
        <begin position="44"/>
        <end position="67"/>
    </location>
</feature>
<keyword evidence="4" id="KW-1185">Reference proteome</keyword>